<evidence type="ECO:0000256" key="4">
    <source>
        <dbReference type="ARBA" id="ARBA00023315"/>
    </source>
</evidence>
<keyword evidence="17" id="KW-1185">Reference proteome</keyword>
<dbReference type="GO" id="GO:0030163">
    <property type="term" value="P:protein catabolic process"/>
    <property type="evidence" value="ECO:0007669"/>
    <property type="project" value="UniProtKB-UniRule"/>
</dbReference>
<dbReference type="PANTHER" id="PTHR30098">
    <property type="entry name" value="LEUCYL/PHENYLALANYL-TRNA--PROTEIN TRANSFERASE"/>
    <property type="match status" value="1"/>
</dbReference>
<evidence type="ECO:0000256" key="13">
    <source>
        <dbReference type="ARBA" id="ARBA00077165"/>
    </source>
</evidence>
<dbReference type="AlphaFoldDB" id="A0A327Q821"/>
<proteinExistence type="inferred from homology"/>
<evidence type="ECO:0000256" key="6">
    <source>
        <dbReference type="ARBA" id="ARBA00050652"/>
    </source>
</evidence>
<dbReference type="OrthoDB" id="9790282at2"/>
<comment type="similarity">
    <text evidence="9 15">Belongs to the L/F-transferase family.</text>
</comment>
<dbReference type="HAMAP" id="MF_00688">
    <property type="entry name" value="Leu_Phe_trans"/>
    <property type="match status" value="1"/>
</dbReference>
<comment type="catalytic activity">
    <reaction evidence="5 15">
        <text>L-phenylalanyl-tRNA(Phe) + an N-terminal L-alpha-aminoacyl-[protein] = an N-terminal L-phenylalanyl-L-alpha-aminoacyl-[protein] + tRNA(Phe)</text>
        <dbReference type="Rhea" id="RHEA:43632"/>
        <dbReference type="Rhea" id="RHEA-COMP:9668"/>
        <dbReference type="Rhea" id="RHEA-COMP:9699"/>
        <dbReference type="Rhea" id="RHEA-COMP:10636"/>
        <dbReference type="Rhea" id="RHEA-COMP:10637"/>
        <dbReference type="ChEBI" id="CHEBI:78442"/>
        <dbReference type="ChEBI" id="CHEBI:78531"/>
        <dbReference type="ChEBI" id="CHEBI:78597"/>
        <dbReference type="ChEBI" id="CHEBI:83561"/>
        <dbReference type="EC" id="2.3.2.6"/>
    </reaction>
</comment>
<evidence type="ECO:0000256" key="14">
    <source>
        <dbReference type="ARBA" id="ARBA00083640"/>
    </source>
</evidence>
<dbReference type="GO" id="GO:0005737">
    <property type="term" value="C:cytoplasm"/>
    <property type="evidence" value="ECO:0007669"/>
    <property type="project" value="UniProtKB-SubCell"/>
</dbReference>
<dbReference type="SUPFAM" id="SSF55729">
    <property type="entry name" value="Acyl-CoA N-acyltransferases (Nat)"/>
    <property type="match status" value="1"/>
</dbReference>
<dbReference type="GO" id="GO:0008914">
    <property type="term" value="F:leucyl-tRNA--protein transferase activity"/>
    <property type="evidence" value="ECO:0007669"/>
    <property type="project" value="UniProtKB-UniRule"/>
</dbReference>
<dbReference type="PANTHER" id="PTHR30098:SF2">
    <property type="entry name" value="LEUCYL_PHENYLALANYL-TRNA--PROTEIN TRANSFERASE"/>
    <property type="match status" value="1"/>
</dbReference>
<keyword evidence="4 15" id="KW-0012">Acyltransferase</keyword>
<comment type="subcellular location">
    <subcellularLocation>
        <location evidence="1 15">Cytoplasm</location>
    </subcellularLocation>
</comment>
<comment type="caution">
    <text evidence="16">The sequence shown here is derived from an EMBL/GenBank/DDBJ whole genome shotgun (WGS) entry which is preliminary data.</text>
</comment>
<dbReference type="FunFam" id="3.30.70.3550:FF:000001">
    <property type="entry name" value="Leucyl/phenylalanyl-tRNA--protein transferase"/>
    <property type="match status" value="1"/>
</dbReference>
<evidence type="ECO:0000256" key="5">
    <source>
        <dbReference type="ARBA" id="ARBA00050607"/>
    </source>
</evidence>
<organism evidence="16 17">
    <name type="scientific">Chitinophaga skermanii</name>
    <dbReference type="NCBI Taxonomy" id="331697"/>
    <lineage>
        <taxon>Bacteria</taxon>
        <taxon>Pseudomonadati</taxon>
        <taxon>Bacteroidota</taxon>
        <taxon>Chitinophagia</taxon>
        <taxon>Chitinophagales</taxon>
        <taxon>Chitinophagaceae</taxon>
        <taxon>Chitinophaga</taxon>
    </lineage>
</organism>
<dbReference type="Pfam" id="PF03588">
    <property type="entry name" value="Leu_Phe_trans"/>
    <property type="match status" value="1"/>
</dbReference>
<evidence type="ECO:0000313" key="17">
    <source>
        <dbReference type="Proteomes" id="UP000249547"/>
    </source>
</evidence>
<evidence type="ECO:0000256" key="10">
    <source>
        <dbReference type="ARBA" id="ARBA00066767"/>
    </source>
</evidence>
<evidence type="ECO:0000256" key="9">
    <source>
        <dbReference type="ARBA" id="ARBA00061535"/>
    </source>
</evidence>
<dbReference type="InterPro" id="IPR042203">
    <property type="entry name" value="Leu/Phe-tRNA_Trfase_C"/>
</dbReference>
<evidence type="ECO:0000256" key="3">
    <source>
        <dbReference type="ARBA" id="ARBA00022679"/>
    </source>
</evidence>
<dbReference type="Gene3D" id="3.30.70.3550">
    <property type="entry name" value="Leucyl/phenylalanyl-tRNA-protein transferase, N-terminal domain"/>
    <property type="match status" value="1"/>
</dbReference>
<evidence type="ECO:0000256" key="15">
    <source>
        <dbReference type="HAMAP-Rule" id="MF_00688"/>
    </source>
</evidence>
<evidence type="ECO:0000256" key="7">
    <source>
        <dbReference type="ARBA" id="ARBA00051538"/>
    </source>
</evidence>
<gene>
    <name evidence="15" type="primary">aat</name>
    <name evidence="16" type="ORF">LX64_04536</name>
</gene>
<dbReference type="NCBIfam" id="TIGR00667">
    <property type="entry name" value="aat"/>
    <property type="match status" value="1"/>
</dbReference>
<dbReference type="EC" id="2.3.2.6" evidence="10 15"/>
<comment type="catalytic activity">
    <reaction evidence="7 15">
        <text>N-terminal L-lysyl-[protein] + L-leucyl-tRNA(Leu) = N-terminal L-leucyl-L-lysyl-[protein] + tRNA(Leu) + H(+)</text>
        <dbReference type="Rhea" id="RHEA:12340"/>
        <dbReference type="Rhea" id="RHEA-COMP:9613"/>
        <dbReference type="Rhea" id="RHEA-COMP:9622"/>
        <dbReference type="Rhea" id="RHEA-COMP:12670"/>
        <dbReference type="Rhea" id="RHEA-COMP:12671"/>
        <dbReference type="ChEBI" id="CHEBI:15378"/>
        <dbReference type="ChEBI" id="CHEBI:65249"/>
        <dbReference type="ChEBI" id="CHEBI:78442"/>
        <dbReference type="ChEBI" id="CHEBI:78494"/>
        <dbReference type="ChEBI" id="CHEBI:133043"/>
        <dbReference type="EC" id="2.3.2.6"/>
    </reaction>
</comment>
<evidence type="ECO:0000256" key="11">
    <source>
        <dbReference type="ARBA" id="ARBA00074372"/>
    </source>
</evidence>
<evidence type="ECO:0000256" key="2">
    <source>
        <dbReference type="ARBA" id="ARBA00022490"/>
    </source>
</evidence>
<dbReference type="InterPro" id="IPR042221">
    <property type="entry name" value="Leu/Phe-tRNA_Trfase_N"/>
</dbReference>
<comment type="function">
    <text evidence="8 15">Functions in the N-end rule pathway of protein degradation where it conjugates Leu, Phe and, less efficiently, Met from aminoacyl-tRNAs to the N-termini of proteins containing an N-terminal arginine or lysine.</text>
</comment>
<dbReference type="EMBL" id="QLLL01000010">
    <property type="protein sequence ID" value="RAI99402.1"/>
    <property type="molecule type" value="Genomic_DNA"/>
</dbReference>
<accession>A0A327Q821</accession>
<dbReference type="Gene3D" id="3.40.630.70">
    <property type="entry name" value="Leucyl/phenylalanyl-tRNA-protein transferase, C-terminal domain"/>
    <property type="match status" value="1"/>
</dbReference>
<dbReference type="Proteomes" id="UP000249547">
    <property type="component" value="Unassembled WGS sequence"/>
</dbReference>
<evidence type="ECO:0000256" key="8">
    <source>
        <dbReference type="ARBA" id="ARBA00054043"/>
    </source>
</evidence>
<evidence type="ECO:0000256" key="12">
    <source>
        <dbReference type="ARBA" id="ARBA00077136"/>
    </source>
</evidence>
<comment type="catalytic activity">
    <reaction evidence="6 15">
        <text>N-terminal L-arginyl-[protein] + L-leucyl-tRNA(Leu) = N-terminal L-leucyl-L-arginyl-[protein] + tRNA(Leu) + H(+)</text>
        <dbReference type="Rhea" id="RHEA:50416"/>
        <dbReference type="Rhea" id="RHEA-COMP:9613"/>
        <dbReference type="Rhea" id="RHEA-COMP:9622"/>
        <dbReference type="Rhea" id="RHEA-COMP:12672"/>
        <dbReference type="Rhea" id="RHEA-COMP:12673"/>
        <dbReference type="ChEBI" id="CHEBI:15378"/>
        <dbReference type="ChEBI" id="CHEBI:64719"/>
        <dbReference type="ChEBI" id="CHEBI:78442"/>
        <dbReference type="ChEBI" id="CHEBI:78494"/>
        <dbReference type="ChEBI" id="CHEBI:133044"/>
        <dbReference type="EC" id="2.3.2.6"/>
    </reaction>
</comment>
<dbReference type="InterPro" id="IPR016181">
    <property type="entry name" value="Acyl_CoA_acyltransferase"/>
</dbReference>
<evidence type="ECO:0000256" key="1">
    <source>
        <dbReference type="ARBA" id="ARBA00004496"/>
    </source>
</evidence>
<sequence>MPIFTLHPSTLLFPPVHLAEDDGLLAVGGDLTPGRLLLAYQSGIFPWFGDDEPIMWWSPDPRFVLFPQEIYISKSMRQVLKRNTFNITINQCFEEVIKQCSLKERPGQDSTWITQEMQAAYKTLHNMGFALSVEAWQNGQLVGGLYGVKIGDCFFGESMFAHVSNASKAAFITFVEMAAEQGLQIIDCQVHTEHLASLGARFIDRADFISIIKKNMHL</sequence>
<evidence type="ECO:0000313" key="16">
    <source>
        <dbReference type="EMBL" id="RAI99402.1"/>
    </source>
</evidence>
<dbReference type="InterPro" id="IPR004616">
    <property type="entry name" value="Leu/Phe-tRNA_Trfase"/>
</dbReference>
<keyword evidence="3 15" id="KW-0808">Transferase</keyword>
<dbReference type="RefSeq" id="WP_111599925.1">
    <property type="nucleotide sequence ID" value="NZ_QLLL01000010.1"/>
</dbReference>
<name>A0A327Q821_9BACT</name>
<keyword evidence="2 15" id="KW-0963">Cytoplasm</keyword>
<protein>
    <recommendedName>
        <fullName evidence="11 15">Leucyl/phenylalanyl-tRNA--protein transferase</fullName>
        <ecNumber evidence="10 15">2.3.2.6</ecNumber>
    </recommendedName>
    <alternativeName>
        <fullName evidence="12 15">L/F-transferase</fullName>
    </alternativeName>
    <alternativeName>
        <fullName evidence="13 15">Leucyltransferase</fullName>
    </alternativeName>
    <alternativeName>
        <fullName evidence="14 15">Phenyalanyltransferase</fullName>
    </alternativeName>
</protein>
<reference evidence="16 17" key="1">
    <citation type="submission" date="2018-06" db="EMBL/GenBank/DDBJ databases">
        <title>Genomic Encyclopedia of Archaeal and Bacterial Type Strains, Phase II (KMG-II): from individual species to whole genera.</title>
        <authorList>
            <person name="Goeker M."/>
        </authorList>
    </citation>
    <scope>NUCLEOTIDE SEQUENCE [LARGE SCALE GENOMIC DNA]</scope>
    <source>
        <strain evidence="16 17">DSM 23857</strain>
    </source>
</reference>